<dbReference type="Proteomes" id="UP000245591">
    <property type="component" value="Unassembled WGS sequence"/>
</dbReference>
<comment type="similarity">
    <text evidence="1">Belongs to the MT-A70-like family.</text>
</comment>
<dbReference type="PANTHER" id="PTHR12829:SF8">
    <property type="entry name" value="CHROMOSOME UNDETERMINED SCAFFOLD_82, WHOLE GENOME SHOTGUN SEQUENCE"/>
    <property type="match status" value="1"/>
</dbReference>
<evidence type="ECO:0000313" key="4">
    <source>
        <dbReference type="Proteomes" id="UP000245591"/>
    </source>
</evidence>
<organism evidence="3 4">
    <name type="scientific">Smittium angustum</name>
    <dbReference type="NCBI Taxonomy" id="133377"/>
    <lineage>
        <taxon>Eukaryota</taxon>
        <taxon>Fungi</taxon>
        <taxon>Fungi incertae sedis</taxon>
        <taxon>Zoopagomycota</taxon>
        <taxon>Kickxellomycotina</taxon>
        <taxon>Harpellomycetes</taxon>
        <taxon>Harpellales</taxon>
        <taxon>Legeriomycetaceae</taxon>
        <taxon>Smittium</taxon>
    </lineage>
</organism>
<comment type="caution">
    <text evidence="3">The sequence shown here is derived from an EMBL/GenBank/DDBJ whole genome shotgun (WGS) entry which is preliminary data.</text>
</comment>
<evidence type="ECO:0000256" key="1">
    <source>
        <dbReference type="PROSITE-ProRule" id="PRU00489"/>
    </source>
</evidence>
<dbReference type="PROSITE" id="PS51143">
    <property type="entry name" value="MT_A70"/>
    <property type="match status" value="1"/>
</dbReference>
<reference evidence="3 4" key="1">
    <citation type="journal article" date="2018" name="MBio">
        <title>Comparative Genomics Reveals the Core Gene Toolbox for the Fungus-Insect Symbiosis.</title>
        <authorList>
            <person name="Wang Y."/>
            <person name="Stata M."/>
            <person name="Wang W."/>
            <person name="Stajich J.E."/>
            <person name="White M.M."/>
            <person name="Moncalvo J.M."/>
        </authorList>
    </citation>
    <scope>NUCLEOTIDE SEQUENCE [LARGE SCALE GENOMIC DNA]</scope>
    <source>
        <strain evidence="3 4">AUS-126-30</strain>
    </source>
</reference>
<dbReference type="InterPro" id="IPR029063">
    <property type="entry name" value="SAM-dependent_MTases_sf"/>
</dbReference>
<feature type="compositionally biased region" description="Polar residues" evidence="2">
    <location>
        <begin position="77"/>
        <end position="98"/>
    </location>
</feature>
<sequence>MRKTRDRKTSKKEISSDFFVGYVEDDESVEAIMKKFQELDEIKKEFLEKKSDKNVTEKNLETSTTTESEPKDLSIVKSDSSLAEQNSTPNINPDSVNQVENTEALPNDFFAEVFKRTSAFTVKGALMDEEDLEVLNDVEIWRAEMQGNSEYEDEEDDYFNVEENDFWDDEFGGSGKSKYKGSRKGYSRSGHETKKLGLREQILQRYKYMQVQIKDRNGHTFFVKRKISTVNPLLPTYVRIPPNPIPISWVKNILPISSNKETNFSINKSVASIIDMDWSEFKATHHAVYMDPPLLSTKNSFYTNKSEKRRGISLDELARVPVGKLLHPGGFLFIWIEKEFLPDIFSISELHWNLKYVENFCWIKKSTNNQISRLPSRYFSRSKLTCLIFRASGDVDMRHQRSPDSFFDFIKPNLTEDGAESKPEYIYTVIETLLPKSICSEEMPTPDRLLGLWSPKGYSRSSWSMISENQKTE</sequence>
<gene>
    <name evidence="3" type="ORF">BB558_005561</name>
</gene>
<dbReference type="EMBL" id="MBFU01000550">
    <property type="protein sequence ID" value="PVZ98433.1"/>
    <property type="molecule type" value="Genomic_DNA"/>
</dbReference>
<dbReference type="Pfam" id="PF05063">
    <property type="entry name" value="MT-A70"/>
    <property type="match status" value="1"/>
</dbReference>
<evidence type="ECO:0000256" key="2">
    <source>
        <dbReference type="SAM" id="MobiDB-lite"/>
    </source>
</evidence>
<dbReference type="PANTHER" id="PTHR12829">
    <property type="entry name" value="N6-ADENOSINE-METHYLTRANSFERASE"/>
    <property type="match status" value="1"/>
</dbReference>
<dbReference type="AlphaFoldDB" id="A0A2U1J063"/>
<accession>A0A2U1J063</accession>
<dbReference type="GO" id="GO:0036396">
    <property type="term" value="C:RNA N6-methyladenosine methyltransferase complex"/>
    <property type="evidence" value="ECO:0007669"/>
    <property type="project" value="TreeGrafter"/>
</dbReference>
<dbReference type="SUPFAM" id="SSF53335">
    <property type="entry name" value="S-adenosyl-L-methionine-dependent methyltransferases"/>
    <property type="match status" value="1"/>
</dbReference>
<dbReference type="GO" id="GO:0008168">
    <property type="term" value="F:methyltransferase activity"/>
    <property type="evidence" value="ECO:0007669"/>
    <property type="project" value="TreeGrafter"/>
</dbReference>
<dbReference type="GO" id="GO:0005634">
    <property type="term" value="C:nucleus"/>
    <property type="evidence" value="ECO:0007669"/>
    <property type="project" value="TreeGrafter"/>
</dbReference>
<feature type="region of interest" description="Disordered" evidence="2">
    <location>
        <begin position="53"/>
        <end position="98"/>
    </location>
</feature>
<proteinExistence type="inferred from homology"/>
<dbReference type="Gene3D" id="3.40.50.150">
    <property type="entry name" value="Vaccinia Virus protein VP39"/>
    <property type="match status" value="1"/>
</dbReference>
<name>A0A2U1J063_SMIAN</name>
<evidence type="ECO:0000313" key="3">
    <source>
        <dbReference type="EMBL" id="PVZ98433.1"/>
    </source>
</evidence>
<protein>
    <submittedName>
        <fullName evidence="3">Uncharacterized protein</fullName>
    </submittedName>
</protein>
<dbReference type="InterPro" id="IPR007757">
    <property type="entry name" value="MT-A70-like"/>
</dbReference>
<keyword evidence="4" id="KW-1185">Reference proteome</keyword>